<keyword evidence="3" id="KW-1185">Reference proteome</keyword>
<dbReference type="Proteomes" id="UP000596427">
    <property type="component" value="Chromosome"/>
</dbReference>
<evidence type="ECO:0000256" key="1">
    <source>
        <dbReference type="SAM" id="MobiDB-lite"/>
    </source>
</evidence>
<reference evidence="2 3" key="1">
    <citation type="submission" date="2020-10" db="EMBL/GenBank/DDBJ databases">
        <title>Degradation of 1,4-Dioxane by Xanthobacter sp. YN2, via a Novel Group-2 Soluble Di-Iron Monooxygenase.</title>
        <authorList>
            <person name="Ma F."/>
            <person name="Wang Y."/>
            <person name="Yang J."/>
            <person name="Guo H."/>
            <person name="Su D."/>
            <person name="Yu L."/>
        </authorList>
    </citation>
    <scope>NUCLEOTIDE SEQUENCE [LARGE SCALE GENOMIC DNA]</scope>
    <source>
        <strain evidence="2 3">YN2</strain>
    </source>
</reference>
<dbReference type="EMBL" id="CP063362">
    <property type="protein sequence ID" value="QRG06073.1"/>
    <property type="molecule type" value="Genomic_DNA"/>
</dbReference>
<dbReference type="KEGG" id="xdi:EZH22_24280"/>
<evidence type="ECO:0008006" key="4">
    <source>
        <dbReference type="Google" id="ProtNLM"/>
    </source>
</evidence>
<organism evidence="2 3">
    <name type="scientific">Xanthobacter dioxanivorans</name>
    <dbReference type="NCBI Taxonomy" id="2528964"/>
    <lineage>
        <taxon>Bacteria</taxon>
        <taxon>Pseudomonadati</taxon>
        <taxon>Pseudomonadota</taxon>
        <taxon>Alphaproteobacteria</taxon>
        <taxon>Hyphomicrobiales</taxon>
        <taxon>Xanthobacteraceae</taxon>
        <taxon>Xanthobacter</taxon>
    </lineage>
</organism>
<dbReference type="RefSeq" id="WP_203192948.1">
    <property type="nucleotide sequence ID" value="NZ_CP063362.1"/>
</dbReference>
<dbReference type="AlphaFoldDB" id="A0A974PM01"/>
<proteinExistence type="predicted"/>
<evidence type="ECO:0000313" key="2">
    <source>
        <dbReference type="EMBL" id="QRG06073.1"/>
    </source>
</evidence>
<gene>
    <name evidence="2" type="ORF">EZH22_24280</name>
</gene>
<accession>A0A974PM01</accession>
<protein>
    <recommendedName>
        <fullName evidence="4">MxaH protein</fullName>
    </recommendedName>
</protein>
<sequence>MVLMREIIRKTSEAGRRCRQDAWASRALRHSFRSVAMHAAMLVGSSLVLAGCGESEEPAGRPAATHTPPPALESAARSAPPTPQSLPPTTREWLELGDSTPPQTWLAARATGPDGPDRPAVEARLQQLLKEADSVFHETPRMLANRTVQLQRMLADISIVEAPQEILQGFIPLGQRGRPAGYADLCQHYFNLRNTGFDRAAALRALASSGGHDGGGLRGTP</sequence>
<evidence type="ECO:0000313" key="3">
    <source>
        <dbReference type="Proteomes" id="UP000596427"/>
    </source>
</evidence>
<name>A0A974PM01_9HYPH</name>
<feature type="region of interest" description="Disordered" evidence="1">
    <location>
        <begin position="54"/>
        <end position="119"/>
    </location>
</feature>